<keyword evidence="3" id="KW-1015">Disulfide bond</keyword>
<accession>A0A0L7R0P7</accession>
<dbReference type="SUPFAM" id="SSF47072">
    <property type="entry name" value="Cysteine alpha-hairpin motif"/>
    <property type="match status" value="1"/>
</dbReference>
<dbReference type="PROSITE" id="PS51808">
    <property type="entry name" value="CHCH"/>
    <property type="match status" value="1"/>
</dbReference>
<comment type="subcellular location">
    <subcellularLocation>
        <location evidence="1">Mitochondrion intermembrane space</location>
    </subcellularLocation>
</comment>
<evidence type="ECO:0000256" key="5">
    <source>
        <dbReference type="ARBA" id="ARBA00039509"/>
    </source>
</evidence>
<dbReference type="GO" id="GO:0005758">
    <property type="term" value="C:mitochondrial intermembrane space"/>
    <property type="evidence" value="ECO:0007669"/>
    <property type="project" value="UniProtKB-SubCell"/>
</dbReference>
<dbReference type="InterPro" id="IPR009069">
    <property type="entry name" value="Cys_alpha_HP_mot_SF"/>
</dbReference>
<proteinExistence type="inferred from homology"/>
<dbReference type="EMBL" id="KQ414670">
    <property type="protein sequence ID" value="KOC64366.1"/>
    <property type="molecule type" value="Genomic_DNA"/>
</dbReference>
<dbReference type="GO" id="GO:0033108">
    <property type="term" value="P:mitochondrial respiratory chain complex assembly"/>
    <property type="evidence" value="ECO:0007669"/>
    <property type="project" value="TreeGrafter"/>
</dbReference>
<gene>
    <name evidence="6" type="ORF">WH47_01534</name>
</gene>
<evidence type="ECO:0000313" key="6">
    <source>
        <dbReference type="EMBL" id="KOC64366.1"/>
    </source>
</evidence>
<protein>
    <recommendedName>
        <fullName evidence="5">Coiled-coil-helix-coiled-coil-helix domain-containing protein 7</fullName>
    </recommendedName>
</protein>
<reference evidence="6 7" key="1">
    <citation type="submission" date="2015-07" db="EMBL/GenBank/DDBJ databases">
        <title>The genome of Habropoda laboriosa.</title>
        <authorList>
            <person name="Pan H."/>
            <person name="Kapheim K."/>
        </authorList>
    </citation>
    <scope>NUCLEOTIDE SEQUENCE [LARGE SCALE GENOMIC DNA]</scope>
    <source>
        <strain evidence="6">0110345459</strain>
    </source>
</reference>
<dbReference type="Proteomes" id="UP000053825">
    <property type="component" value="Unassembled WGS sequence"/>
</dbReference>
<dbReference type="PANTHER" id="PTHR46811">
    <property type="entry name" value="COILED-COIL-HELIX-COILED-COIL-HELIX DOMAIN-CONTAINING PROTEIN 7"/>
    <property type="match status" value="1"/>
</dbReference>
<keyword evidence="2" id="KW-0496">Mitochondrion</keyword>
<dbReference type="STRING" id="597456.A0A0L7R0P7"/>
<evidence type="ECO:0000256" key="2">
    <source>
        <dbReference type="ARBA" id="ARBA00023128"/>
    </source>
</evidence>
<comment type="similarity">
    <text evidence="4">Belongs to the CHCHD7 family.</text>
</comment>
<keyword evidence="7" id="KW-1185">Reference proteome</keyword>
<evidence type="ECO:0000256" key="1">
    <source>
        <dbReference type="ARBA" id="ARBA00004569"/>
    </source>
</evidence>
<dbReference type="InterPro" id="IPR051040">
    <property type="entry name" value="COX23"/>
</dbReference>
<dbReference type="PANTHER" id="PTHR46811:SF1">
    <property type="entry name" value="COILED-COIL-HELIX-COILED-COIL-HELIX DOMAIN-CONTAINING PROTEIN 7"/>
    <property type="match status" value="1"/>
</dbReference>
<name>A0A0L7R0P7_9HYME</name>
<evidence type="ECO:0000313" key="7">
    <source>
        <dbReference type="Proteomes" id="UP000053825"/>
    </source>
</evidence>
<sequence length="99" mass="11951">MTVSNNNNTKASDLKKKLKRDQELYNPCFKEYNISLKCLEMNKYNYDVCEAHFENYRICKKFWGKVISLRIFNNITPHVPLPEDRERLKAEYIHSRKFS</sequence>
<dbReference type="AlphaFoldDB" id="A0A0L7R0P7"/>
<organism evidence="6 7">
    <name type="scientific">Habropoda laboriosa</name>
    <dbReference type="NCBI Taxonomy" id="597456"/>
    <lineage>
        <taxon>Eukaryota</taxon>
        <taxon>Metazoa</taxon>
        <taxon>Ecdysozoa</taxon>
        <taxon>Arthropoda</taxon>
        <taxon>Hexapoda</taxon>
        <taxon>Insecta</taxon>
        <taxon>Pterygota</taxon>
        <taxon>Neoptera</taxon>
        <taxon>Endopterygota</taxon>
        <taxon>Hymenoptera</taxon>
        <taxon>Apocrita</taxon>
        <taxon>Aculeata</taxon>
        <taxon>Apoidea</taxon>
        <taxon>Anthophila</taxon>
        <taxon>Apidae</taxon>
        <taxon>Habropoda</taxon>
    </lineage>
</organism>
<evidence type="ECO:0000256" key="4">
    <source>
        <dbReference type="ARBA" id="ARBA00038205"/>
    </source>
</evidence>
<evidence type="ECO:0000256" key="3">
    <source>
        <dbReference type="ARBA" id="ARBA00023157"/>
    </source>
</evidence>